<sequence>MGKKAVHRRREIRRILRRELKKTENQQIPEPFFMVQDKRKKVLPSA</sequence>
<dbReference type="AlphaFoldDB" id="A0A4R2B3X3"/>
<dbReference type="EMBL" id="SLVV01000013">
    <property type="protein sequence ID" value="TCN21136.1"/>
    <property type="molecule type" value="Genomic_DNA"/>
</dbReference>
<organism evidence="1 2">
    <name type="scientific">Mesobacillus foraminis</name>
    <dbReference type="NCBI Taxonomy" id="279826"/>
    <lineage>
        <taxon>Bacteria</taxon>
        <taxon>Bacillati</taxon>
        <taxon>Bacillota</taxon>
        <taxon>Bacilli</taxon>
        <taxon>Bacillales</taxon>
        <taxon>Bacillaceae</taxon>
        <taxon>Mesobacillus</taxon>
    </lineage>
</organism>
<dbReference type="Proteomes" id="UP000295689">
    <property type="component" value="Unassembled WGS sequence"/>
</dbReference>
<dbReference type="RefSeq" id="WP_158287171.1">
    <property type="nucleotide sequence ID" value="NZ_JABUHM010000010.1"/>
</dbReference>
<comment type="caution">
    <text evidence="1">The sequence shown here is derived from an EMBL/GenBank/DDBJ whole genome shotgun (WGS) entry which is preliminary data.</text>
</comment>
<evidence type="ECO:0000313" key="2">
    <source>
        <dbReference type="Proteomes" id="UP000295689"/>
    </source>
</evidence>
<proteinExistence type="predicted"/>
<keyword evidence="2" id="KW-1185">Reference proteome</keyword>
<protein>
    <submittedName>
        <fullName evidence="1">Uncharacterized protein</fullName>
    </submittedName>
</protein>
<reference evidence="1 2" key="1">
    <citation type="journal article" date="2015" name="Stand. Genomic Sci.">
        <title>Genomic Encyclopedia of Bacterial and Archaeal Type Strains, Phase III: the genomes of soil and plant-associated and newly described type strains.</title>
        <authorList>
            <person name="Whitman W.B."/>
            <person name="Woyke T."/>
            <person name="Klenk H.P."/>
            <person name="Zhou Y."/>
            <person name="Lilburn T.G."/>
            <person name="Beck B.J."/>
            <person name="De Vos P."/>
            <person name="Vandamme P."/>
            <person name="Eisen J.A."/>
            <person name="Garrity G."/>
            <person name="Hugenholtz P."/>
            <person name="Kyrpides N.C."/>
        </authorList>
    </citation>
    <scope>NUCLEOTIDE SEQUENCE [LARGE SCALE GENOMIC DNA]</scope>
    <source>
        <strain evidence="1 2">CV53</strain>
    </source>
</reference>
<evidence type="ECO:0000313" key="1">
    <source>
        <dbReference type="EMBL" id="TCN21136.1"/>
    </source>
</evidence>
<name>A0A4R2B3X3_9BACI</name>
<gene>
    <name evidence="1" type="ORF">EV146_11360</name>
</gene>
<accession>A0A4R2B3X3</accession>